<accession>A0ABP5Y5E2</accession>
<dbReference type="Proteomes" id="UP001501721">
    <property type="component" value="Unassembled WGS sequence"/>
</dbReference>
<evidence type="ECO:0000313" key="2">
    <source>
        <dbReference type="EMBL" id="GAA2473712.1"/>
    </source>
</evidence>
<name>A0ABP5Y5E2_9ACTN</name>
<feature type="compositionally biased region" description="Gly residues" evidence="1">
    <location>
        <begin position="81"/>
        <end position="100"/>
    </location>
</feature>
<feature type="region of interest" description="Disordered" evidence="1">
    <location>
        <begin position="156"/>
        <end position="185"/>
    </location>
</feature>
<organism evidence="2 3">
    <name type="scientific">Streptomyces graminearus</name>
    <dbReference type="NCBI Taxonomy" id="284030"/>
    <lineage>
        <taxon>Bacteria</taxon>
        <taxon>Bacillati</taxon>
        <taxon>Actinomycetota</taxon>
        <taxon>Actinomycetes</taxon>
        <taxon>Kitasatosporales</taxon>
        <taxon>Streptomycetaceae</taxon>
        <taxon>Streptomyces</taxon>
    </lineage>
</organism>
<keyword evidence="3" id="KW-1185">Reference proteome</keyword>
<feature type="compositionally biased region" description="Low complexity" evidence="1">
    <location>
        <begin position="20"/>
        <end position="40"/>
    </location>
</feature>
<dbReference type="EMBL" id="BAAATL010000006">
    <property type="protein sequence ID" value="GAA2473712.1"/>
    <property type="molecule type" value="Genomic_DNA"/>
</dbReference>
<evidence type="ECO:0000256" key="1">
    <source>
        <dbReference type="SAM" id="MobiDB-lite"/>
    </source>
</evidence>
<protein>
    <submittedName>
        <fullName evidence="2">Uncharacterized protein</fullName>
    </submittedName>
</protein>
<gene>
    <name evidence="2" type="ORF">GCM10010422_15900</name>
</gene>
<feature type="region of interest" description="Disordered" evidence="1">
    <location>
        <begin position="20"/>
        <end position="141"/>
    </location>
</feature>
<proteinExistence type="predicted"/>
<reference evidence="3" key="1">
    <citation type="journal article" date="2019" name="Int. J. Syst. Evol. Microbiol.">
        <title>The Global Catalogue of Microorganisms (GCM) 10K type strain sequencing project: providing services to taxonomists for standard genome sequencing and annotation.</title>
        <authorList>
            <consortium name="The Broad Institute Genomics Platform"/>
            <consortium name="The Broad Institute Genome Sequencing Center for Infectious Disease"/>
            <person name="Wu L."/>
            <person name="Ma J."/>
        </authorList>
    </citation>
    <scope>NUCLEOTIDE SEQUENCE [LARGE SCALE GENOMIC DNA]</scope>
    <source>
        <strain evidence="3">JCM 6923</strain>
    </source>
</reference>
<comment type="caution">
    <text evidence="2">The sequence shown here is derived from an EMBL/GenBank/DDBJ whole genome shotgun (WGS) entry which is preliminary data.</text>
</comment>
<feature type="compositionally biased region" description="Low complexity" evidence="1">
    <location>
        <begin position="70"/>
        <end position="80"/>
    </location>
</feature>
<evidence type="ECO:0000313" key="3">
    <source>
        <dbReference type="Proteomes" id="UP001501721"/>
    </source>
</evidence>
<sequence>MCGPAAIRAQVPPHAEKFAVSATTTSAGGASSASRATYAGQAWQPARGTRSRPRSALPPYASAKAVRRPAAGSSPAASALDGGGGRGVDAGGQVFEGGPVGEDHPPPFQGRHGQDLDGCPAAFDERQDPVGRGVPGKGSTAVPSRAFALTVGTDFSLVRPRKSSFEPDAASPVRSNPARDRGPDG</sequence>